<reference evidence="1 2" key="1">
    <citation type="submission" date="2014-02" db="EMBL/GenBank/DDBJ databases">
        <authorList>
            <person name="Sears C."/>
            <person name="Carroll K."/>
            <person name="Sack B.R."/>
            <person name="Qadri F."/>
            <person name="Myers L.L."/>
            <person name="Chung G.-T."/>
            <person name="Escheverria P."/>
            <person name="Fraser C.M."/>
            <person name="Sadzewicz L."/>
            <person name="Shefchek K.A."/>
            <person name="Tallon L."/>
            <person name="Das S.P."/>
            <person name="Daugherty S."/>
            <person name="Mongodin E.F."/>
        </authorList>
    </citation>
    <scope>NUCLEOTIDE SEQUENCE [LARGE SCALE GENOMIC DNA]</scope>
    <source>
        <strain evidence="2">3988T(B)14</strain>
    </source>
</reference>
<dbReference type="Proteomes" id="UP000020529">
    <property type="component" value="Unassembled WGS sequence"/>
</dbReference>
<comment type="caution">
    <text evidence="1">The sequence shown here is derived from an EMBL/GenBank/DDBJ whole genome shotgun (WGS) entry which is preliminary data.</text>
</comment>
<sequence>MKMKRQMKNVPTKSNKKLFIIKISNLFMRSILIVSCN</sequence>
<dbReference type="AlphaFoldDB" id="A0A015SU88"/>
<evidence type="ECO:0000313" key="1">
    <source>
        <dbReference type="EMBL" id="EXY75714.1"/>
    </source>
</evidence>
<evidence type="ECO:0000313" key="2">
    <source>
        <dbReference type="Proteomes" id="UP000020529"/>
    </source>
</evidence>
<gene>
    <name evidence="1" type="ORF">M124_0473</name>
</gene>
<protein>
    <submittedName>
        <fullName evidence="1">Uncharacterized protein</fullName>
    </submittedName>
</protein>
<organism evidence="1 2">
    <name type="scientific">Bacteroides fragilis str. 3988T(B)14</name>
    <dbReference type="NCBI Taxonomy" id="1339315"/>
    <lineage>
        <taxon>Bacteria</taxon>
        <taxon>Pseudomonadati</taxon>
        <taxon>Bacteroidota</taxon>
        <taxon>Bacteroidia</taxon>
        <taxon>Bacteroidales</taxon>
        <taxon>Bacteroidaceae</taxon>
        <taxon>Bacteroides</taxon>
    </lineage>
</organism>
<dbReference type="EMBL" id="JGCY01000227">
    <property type="protein sequence ID" value="EXY75714.1"/>
    <property type="molecule type" value="Genomic_DNA"/>
</dbReference>
<proteinExistence type="predicted"/>
<name>A0A015SU88_BACFG</name>
<dbReference type="PATRIC" id="fig|1339315.3.peg.1283"/>
<accession>A0A015SU88</accession>